<reference evidence="2" key="2">
    <citation type="journal article" date="2017" name="Nat. Plants">
        <title>The Aegilops tauschii genome reveals multiple impacts of transposons.</title>
        <authorList>
            <person name="Zhao G."/>
            <person name="Zou C."/>
            <person name="Li K."/>
            <person name="Wang K."/>
            <person name="Li T."/>
            <person name="Gao L."/>
            <person name="Zhang X."/>
            <person name="Wang H."/>
            <person name="Yang Z."/>
            <person name="Liu X."/>
            <person name="Jiang W."/>
            <person name="Mao L."/>
            <person name="Kong X."/>
            <person name="Jiao Y."/>
            <person name="Jia J."/>
        </authorList>
    </citation>
    <scope>NUCLEOTIDE SEQUENCE [LARGE SCALE GENOMIC DNA]</scope>
    <source>
        <strain evidence="2">cv. AL8/78</strain>
    </source>
</reference>
<evidence type="ECO:0000313" key="1">
    <source>
        <dbReference type="EnsemblPlants" id="AET4Gv20666400.15"/>
    </source>
</evidence>
<name>A0A453ISM0_AEGTS</name>
<reference evidence="2" key="1">
    <citation type="journal article" date="2014" name="Science">
        <title>Ancient hybridizations among the ancestral genomes of bread wheat.</title>
        <authorList>
            <consortium name="International Wheat Genome Sequencing Consortium,"/>
            <person name="Marcussen T."/>
            <person name="Sandve S.R."/>
            <person name="Heier L."/>
            <person name="Spannagl M."/>
            <person name="Pfeifer M."/>
            <person name="Jakobsen K.S."/>
            <person name="Wulff B.B."/>
            <person name="Steuernagel B."/>
            <person name="Mayer K.F."/>
            <person name="Olsen O.A."/>
        </authorList>
    </citation>
    <scope>NUCLEOTIDE SEQUENCE [LARGE SCALE GENOMIC DNA]</scope>
    <source>
        <strain evidence="2">cv. AL8/78</strain>
    </source>
</reference>
<proteinExistence type="predicted"/>
<reference evidence="1" key="5">
    <citation type="journal article" date="2021" name="G3 (Bethesda)">
        <title>Aegilops tauschii genome assembly Aet v5.0 features greater sequence contiguity and improved annotation.</title>
        <authorList>
            <person name="Wang L."/>
            <person name="Zhu T."/>
            <person name="Rodriguez J.C."/>
            <person name="Deal K.R."/>
            <person name="Dubcovsky J."/>
            <person name="McGuire P.E."/>
            <person name="Lux T."/>
            <person name="Spannagl M."/>
            <person name="Mayer K.F.X."/>
            <person name="Baldrich P."/>
            <person name="Meyers B.C."/>
            <person name="Huo N."/>
            <person name="Gu Y.Q."/>
            <person name="Zhou H."/>
            <person name="Devos K.M."/>
            <person name="Bennetzen J.L."/>
            <person name="Unver T."/>
            <person name="Budak H."/>
            <person name="Gulick P.J."/>
            <person name="Galiba G."/>
            <person name="Kalapos B."/>
            <person name="Nelson D.R."/>
            <person name="Li P."/>
            <person name="You F.M."/>
            <person name="Luo M.C."/>
            <person name="Dvorak J."/>
        </authorList>
    </citation>
    <scope>NUCLEOTIDE SEQUENCE [LARGE SCALE GENOMIC DNA]</scope>
    <source>
        <strain evidence="1">cv. AL8/78</strain>
    </source>
</reference>
<reference evidence="1" key="3">
    <citation type="journal article" date="2017" name="Nature">
        <title>Genome sequence of the progenitor of the wheat D genome Aegilops tauschii.</title>
        <authorList>
            <person name="Luo M.C."/>
            <person name="Gu Y.Q."/>
            <person name="Puiu D."/>
            <person name="Wang H."/>
            <person name="Twardziok S.O."/>
            <person name="Deal K.R."/>
            <person name="Huo N."/>
            <person name="Zhu T."/>
            <person name="Wang L."/>
            <person name="Wang Y."/>
            <person name="McGuire P.E."/>
            <person name="Liu S."/>
            <person name="Long H."/>
            <person name="Ramasamy R.K."/>
            <person name="Rodriguez J.C."/>
            <person name="Van S.L."/>
            <person name="Yuan L."/>
            <person name="Wang Z."/>
            <person name="Xia Z."/>
            <person name="Xiao L."/>
            <person name="Anderson O.D."/>
            <person name="Ouyang S."/>
            <person name="Liang Y."/>
            <person name="Zimin A.V."/>
            <person name="Pertea G."/>
            <person name="Qi P."/>
            <person name="Bennetzen J.L."/>
            <person name="Dai X."/>
            <person name="Dawson M.W."/>
            <person name="Muller H.G."/>
            <person name="Kugler K."/>
            <person name="Rivarola-Duarte L."/>
            <person name="Spannagl M."/>
            <person name="Mayer K.F.X."/>
            <person name="Lu F.H."/>
            <person name="Bevan M.W."/>
            <person name="Leroy P."/>
            <person name="Li P."/>
            <person name="You F.M."/>
            <person name="Sun Q."/>
            <person name="Liu Z."/>
            <person name="Lyons E."/>
            <person name="Wicker T."/>
            <person name="Salzberg S.L."/>
            <person name="Devos K.M."/>
            <person name="Dvorak J."/>
        </authorList>
    </citation>
    <scope>NUCLEOTIDE SEQUENCE [LARGE SCALE GENOMIC DNA]</scope>
    <source>
        <strain evidence="1">cv. AL8/78</strain>
    </source>
</reference>
<protein>
    <submittedName>
        <fullName evidence="1">Uncharacterized protein</fullName>
    </submittedName>
</protein>
<dbReference type="AlphaFoldDB" id="A0A453ISM0"/>
<reference evidence="1" key="4">
    <citation type="submission" date="2019-03" db="UniProtKB">
        <authorList>
            <consortium name="EnsemblPlants"/>
        </authorList>
    </citation>
    <scope>IDENTIFICATION</scope>
</reference>
<dbReference type="Proteomes" id="UP000015105">
    <property type="component" value="Chromosome 4D"/>
</dbReference>
<organism evidence="1 2">
    <name type="scientific">Aegilops tauschii subsp. strangulata</name>
    <name type="common">Goatgrass</name>
    <dbReference type="NCBI Taxonomy" id="200361"/>
    <lineage>
        <taxon>Eukaryota</taxon>
        <taxon>Viridiplantae</taxon>
        <taxon>Streptophyta</taxon>
        <taxon>Embryophyta</taxon>
        <taxon>Tracheophyta</taxon>
        <taxon>Spermatophyta</taxon>
        <taxon>Magnoliopsida</taxon>
        <taxon>Liliopsida</taxon>
        <taxon>Poales</taxon>
        <taxon>Poaceae</taxon>
        <taxon>BOP clade</taxon>
        <taxon>Pooideae</taxon>
        <taxon>Triticodae</taxon>
        <taxon>Triticeae</taxon>
        <taxon>Triticinae</taxon>
        <taxon>Aegilops</taxon>
    </lineage>
</organism>
<keyword evidence="2" id="KW-1185">Reference proteome</keyword>
<accession>A0A453ISM0</accession>
<sequence length="72" mass="8170">MLHFALYLTLVTKNPEYDHSLSKYSLGDVLPVTPQFPLKGLTFFCFVRVTKYGGVQDGRFGCFPDQIILMPP</sequence>
<dbReference type="EnsemblPlants" id="AET4Gv20666400.15">
    <property type="protein sequence ID" value="AET4Gv20666400.15"/>
    <property type="gene ID" value="AET4Gv20666400"/>
</dbReference>
<dbReference type="Gramene" id="AET4Gv20666400.15">
    <property type="protein sequence ID" value="AET4Gv20666400.15"/>
    <property type="gene ID" value="AET4Gv20666400"/>
</dbReference>
<evidence type="ECO:0000313" key="2">
    <source>
        <dbReference type="Proteomes" id="UP000015105"/>
    </source>
</evidence>